<accession>A0A182WNH1</accession>
<evidence type="ECO:0000313" key="2">
    <source>
        <dbReference type="Proteomes" id="UP000075920"/>
    </source>
</evidence>
<protein>
    <submittedName>
        <fullName evidence="1">Uncharacterized protein</fullName>
    </submittedName>
</protein>
<dbReference type="EnsemblMetazoa" id="AMIN014261-RA">
    <property type="protein sequence ID" value="AMIN014261-PA"/>
    <property type="gene ID" value="AMIN014261"/>
</dbReference>
<name>A0A182WNH1_9DIPT</name>
<sequence length="49" mass="5979">MSSFCRERMRSTFIPFFLVAFCHVHRLLHKKIKITHQRCCITWTVVTRL</sequence>
<organism evidence="1 2">
    <name type="scientific">Anopheles minimus</name>
    <dbReference type="NCBI Taxonomy" id="112268"/>
    <lineage>
        <taxon>Eukaryota</taxon>
        <taxon>Metazoa</taxon>
        <taxon>Ecdysozoa</taxon>
        <taxon>Arthropoda</taxon>
        <taxon>Hexapoda</taxon>
        <taxon>Insecta</taxon>
        <taxon>Pterygota</taxon>
        <taxon>Neoptera</taxon>
        <taxon>Endopterygota</taxon>
        <taxon>Diptera</taxon>
        <taxon>Nematocera</taxon>
        <taxon>Culicoidea</taxon>
        <taxon>Culicidae</taxon>
        <taxon>Anophelinae</taxon>
        <taxon>Anopheles</taxon>
    </lineage>
</organism>
<dbReference type="AlphaFoldDB" id="A0A182WNH1"/>
<reference evidence="1" key="2">
    <citation type="submission" date="2020-05" db="UniProtKB">
        <authorList>
            <consortium name="EnsemblMetazoa"/>
        </authorList>
    </citation>
    <scope>IDENTIFICATION</scope>
    <source>
        <strain evidence="1">MINIMUS1</strain>
    </source>
</reference>
<dbReference type="Proteomes" id="UP000075920">
    <property type="component" value="Unassembled WGS sequence"/>
</dbReference>
<evidence type="ECO:0000313" key="1">
    <source>
        <dbReference type="EnsemblMetazoa" id="AMIN014261-PA"/>
    </source>
</evidence>
<dbReference type="VEuPathDB" id="VectorBase:AMIN014261"/>
<proteinExistence type="predicted"/>
<keyword evidence="2" id="KW-1185">Reference proteome</keyword>
<reference evidence="2" key="1">
    <citation type="submission" date="2013-03" db="EMBL/GenBank/DDBJ databases">
        <title>The Genome Sequence of Anopheles minimus MINIMUS1.</title>
        <authorList>
            <consortium name="The Broad Institute Genomics Platform"/>
            <person name="Neafsey D.E."/>
            <person name="Walton C."/>
            <person name="Walker B."/>
            <person name="Young S.K."/>
            <person name="Zeng Q."/>
            <person name="Gargeya S."/>
            <person name="Fitzgerald M."/>
            <person name="Haas B."/>
            <person name="Abouelleil A."/>
            <person name="Allen A.W."/>
            <person name="Alvarado L."/>
            <person name="Arachchi H.M."/>
            <person name="Berlin A.M."/>
            <person name="Chapman S.B."/>
            <person name="Gainer-Dewar J."/>
            <person name="Goldberg J."/>
            <person name="Griggs A."/>
            <person name="Gujja S."/>
            <person name="Hansen M."/>
            <person name="Howarth C."/>
            <person name="Imamovic A."/>
            <person name="Ireland A."/>
            <person name="Larimer J."/>
            <person name="McCowan C."/>
            <person name="Murphy C."/>
            <person name="Pearson M."/>
            <person name="Poon T.W."/>
            <person name="Priest M."/>
            <person name="Roberts A."/>
            <person name="Saif S."/>
            <person name="Shea T."/>
            <person name="Sisk P."/>
            <person name="Sykes S."/>
            <person name="Wortman J."/>
            <person name="Nusbaum C."/>
            <person name="Birren B."/>
        </authorList>
    </citation>
    <scope>NUCLEOTIDE SEQUENCE [LARGE SCALE GENOMIC DNA]</scope>
    <source>
        <strain evidence="2">MINIMUS1</strain>
    </source>
</reference>